<evidence type="ECO:0000256" key="1">
    <source>
        <dbReference type="SAM" id="MobiDB-lite"/>
    </source>
</evidence>
<organism evidence="2 3">
    <name type="scientific">Zasmidium cellare</name>
    <name type="common">Wine cellar mold</name>
    <name type="synonym">Racodium cellare</name>
    <dbReference type="NCBI Taxonomy" id="395010"/>
    <lineage>
        <taxon>Eukaryota</taxon>
        <taxon>Fungi</taxon>
        <taxon>Dikarya</taxon>
        <taxon>Ascomycota</taxon>
        <taxon>Pezizomycotina</taxon>
        <taxon>Dothideomycetes</taxon>
        <taxon>Dothideomycetidae</taxon>
        <taxon>Mycosphaerellales</taxon>
        <taxon>Mycosphaerellaceae</taxon>
        <taxon>Zasmidium</taxon>
    </lineage>
</organism>
<feature type="region of interest" description="Disordered" evidence="1">
    <location>
        <begin position="1"/>
        <end position="34"/>
    </location>
</feature>
<name>A0ABR0EGQ2_ZASCE</name>
<dbReference type="Proteomes" id="UP001305779">
    <property type="component" value="Unassembled WGS sequence"/>
</dbReference>
<keyword evidence="3" id="KW-1185">Reference proteome</keyword>
<dbReference type="InterPro" id="IPR012677">
    <property type="entry name" value="Nucleotide-bd_a/b_plait_sf"/>
</dbReference>
<comment type="caution">
    <text evidence="2">The sequence shown here is derived from an EMBL/GenBank/DDBJ whole genome shotgun (WGS) entry which is preliminary data.</text>
</comment>
<dbReference type="EMBL" id="JAXOVC010000006">
    <property type="protein sequence ID" value="KAK4500686.1"/>
    <property type="molecule type" value="Genomic_DNA"/>
</dbReference>
<reference evidence="2 3" key="1">
    <citation type="journal article" date="2023" name="G3 (Bethesda)">
        <title>A chromosome-level genome assembly of Zasmidium syzygii isolated from banana leaves.</title>
        <authorList>
            <person name="van Westerhoven A.C."/>
            <person name="Mehrabi R."/>
            <person name="Talebi R."/>
            <person name="Steentjes M.B.F."/>
            <person name="Corcolon B."/>
            <person name="Chong P.A."/>
            <person name="Kema G.H.J."/>
            <person name="Seidl M.F."/>
        </authorList>
    </citation>
    <scope>NUCLEOTIDE SEQUENCE [LARGE SCALE GENOMIC DNA]</scope>
    <source>
        <strain evidence="2 3">P124</strain>
    </source>
</reference>
<protein>
    <recommendedName>
        <fullName evidence="4">RRM domain-containing protein</fullName>
    </recommendedName>
</protein>
<sequence>MAAQQAKQVEDLKSSSSTQWTGRPQPPPFDKSAATTRTSYIIARPFGRLVITTPPPQQKVLNALSIGNVFTLYLLEVELYLLHDIYDEVENGAEEYGEVRNVARCEKEPRGLVTVRFADAAIAGTFAAAIDG</sequence>
<gene>
    <name evidence="2" type="ORF">PRZ48_008875</name>
</gene>
<proteinExistence type="predicted"/>
<evidence type="ECO:0000313" key="3">
    <source>
        <dbReference type="Proteomes" id="UP001305779"/>
    </source>
</evidence>
<evidence type="ECO:0000313" key="2">
    <source>
        <dbReference type="EMBL" id="KAK4500686.1"/>
    </source>
</evidence>
<dbReference type="Gene3D" id="3.30.70.330">
    <property type="match status" value="1"/>
</dbReference>
<evidence type="ECO:0008006" key="4">
    <source>
        <dbReference type="Google" id="ProtNLM"/>
    </source>
</evidence>
<accession>A0ABR0EGQ2</accession>